<proteinExistence type="predicted"/>
<dbReference type="OMA" id="VNASSCW"/>
<dbReference type="AlphaFoldDB" id="A0A078AYX2"/>
<accession>A0A078AYX2</accession>
<keyword evidence="3" id="KW-1185">Reference proteome</keyword>
<protein>
    <submittedName>
        <fullName evidence="2">Uncharacterized protein</fullName>
    </submittedName>
</protein>
<name>A0A078AYX2_STYLE</name>
<dbReference type="PANTHER" id="PTHR34859">
    <property type="entry name" value="UNNAMED PRODUCT"/>
    <property type="match status" value="1"/>
</dbReference>
<dbReference type="PANTHER" id="PTHR34859:SF2">
    <property type="entry name" value="LYSM DOMAIN-CONTAINING PROTEIN"/>
    <property type="match status" value="1"/>
</dbReference>
<reference evidence="2 3" key="1">
    <citation type="submission" date="2014-06" db="EMBL/GenBank/DDBJ databases">
        <authorList>
            <person name="Swart Estienne"/>
        </authorList>
    </citation>
    <scope>NUCLEOTIDE SEQUENCE [LARGE SCALE GENOMIC DNA]</scope>
    <source>
        <strain evidence="2 3">130c</strain>
    </source>
</reference>
<dbReference type="OrthoDB" id="310692at2759"/>
<dbReference type="Proteomes" id="UP000039865">
    <property type="component" value="Unassembled WGS sequence"/>
</dbReference>
<feature type="chain" id="PRO_5001729788" evidence="1">
    <location>
        <begin position="20"/>
        <end position="266"/>
    </location>
</feature>
<evidence type="ECO:0000313" key="2">
    <source>
        <dbReference type="EMBL" id="CDW85993.1"/>
    </source>
</evidence>
<evidence type="ECO:0000313" key="3">
    <source>
        <dbReference type="Proteomes" id="UP000039865"/>
    </source>
</evidence>
<feature type="signal peptide" evidence="1">
    <location>
        <begin position="1"/>
        <end position="19"/>
    </location>
</feature>
<evidence type="ECO:0000256" key="1">
    <source>
        <dbReference type="SAM" id="SignalP"/>
    </source>
</evidence>
<gene>
    <name evidence="2" type="primary">Contig515.g570</name>
    <name evidence="2" type="ORF">STYLEM_15084</name>
</gene>
<dbReference type="EMBL" id="CCKQ01014243">
    <property type="protein sequence ID" value="CDW85993.1"/>
    <property type="molecule type" value="Genomic_DNA"/>
</dbReference>
<keyword evidence="1" id="KW-0732">Signal</keyword>
<organism evidence="2 3">
    <name type="scientific">Stylonychia lemnae</name>
    <name type="common">Ciliate</name>
    <dbReference type="NCBI Taxonomy" id="5949"/>
    <lineage>
        <taxon>Eukaryota</taxon>
        <taxon>Sar</taxon>
        <taxon>Alveolata</taxon>
        <taxon>Ciliophora</taxon>
        <taxon>Intramacronucleata</taxon>
        <taxon>Spirotrichea</taxon>
        <taxon>Stichotrichia</taxon>
        <taxon>Sporadotrichida</taxon>
        <taxon>Oxytrichidae</taxon>
        <taxon>Stylonychinae</taxon>
        <taxon>Stylonychia</taxon>
    </lineage>
</organism>
<sequence length="266" mass="27897">MRITSLIFTVLASSAAVNASSCWQDAYGRGVGEVITTCSNGLQKDGALCYPYCNSGFYGVGPVCWESCKDGYTDTGVDCLKPSSYGRGAGYALWSWNQCLNDNPQGCEQWGALYYPKCRPNFHNAACCICSPDCPSGQVDIGVSCQKNTYGRGVGVPLGCASGLEMSGALCYPPCSNDYHGNGPVCWQNCPAGKYSCGALCTDSADQCSSSVKNIVQDIFEAAVLIAVGATTGEADIPGILQNLGGAATELANAVCDHSPRLEFIQ</sequence>
<dbReference type="InParanoid" id="A0A078AYX2"/>